<dbReference type="PANTHER" id="PTHR30055">
    <property type="entry name" value="HTH-TYPE TRANSCRIPTIONAL REGULATOR RUTR"/>
    <property type="match status" value="1"/>
</dbReference>
<proteinExistence type="predicted"/>
<dbReference type="InterPro" id="IPR036271">
    <property type="entry name" value="Tet_transcr_reg_TetR-rel_C_sf"/>
</dbReference>
<dbReference type="Gene3D" id="1.10.357.10">
    <property type="entry name" value="Tetracycline Repressor, domain 2"/>
    <property type="match status" value="1"/>
</dbReference>
<dbReference type="OrthoDB" id="5293556at2"/>
<dbReference type="SUPFAM" id="SSF48498">
    <property type="entry name" value="Tetracyclin repressor-like, C-terminal domain"/>
    <property type="match status" value="1"/>
</dbReference>
<dbReference type="PROSITE" id="PS50977">
    <property type="entry name" value="HTH_TETR_2"/>
    <property type="match status" value="1"/>
</dbReference>
<dbReference type="Pfam" id="PF21597">
    <property type="entry name" value="TetR_C_43"/>
    <property type="match status" value="1"/>
</dbReference>
<feature type="DNA-binding region" description="H-T-H motif" evidence="4">
    <location>
        <begin position="65"/>
        <end position="84"/>
    </location>
</feature>
<dbReference type="GO" id="GO:0003700">
    <property type="term" value="F:DNA-binding transcription factor activity"/>
    <property type="evidence" value="ECO:0007669"/>
    <property type="project" value="TreeGrafter"/>
</dbReference>
<feature type="domain" description="HTH tetR-type" evidence="5">
    <location>
        <begin position="43"/>
        <end position="102"/>
    </location>
</feature>
<evidence type="ECO:0000259" key="5">
    <source>
        <dbReference type="PROSITE" id="PS50977"/>
    </source>
</evidence>
<keyword evidence="1" id="KW-0805">Transcription regulation</keyword>
<evidence type="ECO:0000313" key="6">
    <source>
        <dbReference type="EMBL" id="RJG14449.1"/>
    </source>
</evidence>
<evidence type="ECO:0000256" key="1">
    <source>
        <dbReference type="ARBA" id="ARBA00023015"/>
    </source>
</evidence>
<dbReference type="PANTHER" id="PTHR30055:SF234">
    <property type="entry name" value="HTH-TYPE TRANSCRIPTIONAL REGULATOR BETI"/>
    <property type="match status" value="1"/>
</dbReference>
<dbReference type="InterPro" id="IPR049445">
    <property type="entry name" value="TetR_SbtR-like_C"/>
</dbReference>
<dbReference type="InterPro" id="IPR009057">
    <property type="entry name" value="Homeodomain-like_sf"/>
</dbReference>
<evidence type="ECO:0000313" key="7">
    <source>
        <dbReference type="Proteomes" id="UP000284006"/>
    </source>
</evidence>
<dbReference type="GO" id="GO:0000976">
    <property type="term" value="F:transcription cis-regulatory region binding"/>
    <property type="evidence" value="ECO:0007669"/>
    <property type="project" value="TreeGrafter"/>
</dbReference>
<keyword evidence="2 4" id="KW-0238">DNA-binding</keyword>
<dbReference type="Pfam" id="PF00440">
    <property type="entry name" value="TetR_N"/>
    <property type="match status" value="1"/>
</dbReference>
<gene>
    <name evidence="6" type="ORF">D3872_17695</name>
</gene>
<name>A0A418XPN9_9BURK</name>
<evidence type="ECO:0000256" key="4">
    <source>
        <dbReference type="PROSITE-ProRule" id="PRU00335"/>
    </source>
</evidence>
<sequence>MRNEVPLYRNSVPLRKRFFHGVDLSKPDKAGESKDGPVRADARRNVEAVLQAAMTVFDELGVDAPVREIAQKAGVGIGTIYRHFPQRSDLIVAIVQKEVDACADASVMLAGTLPPAEALAQWMQRLVELIATKRGLAAALHSGASAYQALPDYFLKRLTPALQMLLEAAVSAGVIRGDIDASELLMASTRLAMPAAEGDMAQARRMVSLLVDGLRFGATISDGTMK</sequence>
<organism evidence="6 7">
    <name type="scientific">Massilia cavernae</name>
    <dbReference type="NCBI Taxonomy" id="2320864"/>
    <lineage>
        <taxon>Bacteria</taxon>
        <taxon>Pseudomonadati</taxon>
        <taxon>Pseudomonadota</taxon>
        <taxon>Betaproteobacteria</taxon>
        <taxon>Burkholderiales</taxon>
        <taxon>Oxalobacteraceae</taxon>
        <taxon>Telluria group</taxon>
        <taxon>Massilia</taxon>
    </lineage>
</organism>
<dbReference type="SUPFAM" id="SSF46689">
    <property type="entry name" value="Homeodomain-like"/>
    <property type="match status" value="1"/>
</dbReference>
<keyword evidence="3" id="KW-0804">Transcription</keyword>
<dbReference type="AlphaFoldDB" id="A0A418XPN9"/>
<keyword evidence="7" id="KW-1185">Reference proteome</keyword>
<dbReference type="InterPro" id="IPR001647">
    <property type="entry name" value="HTH_TetR"/>
</dbReference>
<dbReference type="PRINTS" id="PR00455">
    <property type="entry name" value="HTHTETR"/>
</dbReference>
<accession>A0A418XPN9</accession>
<evidence type="ECO:0000256" key="2">
    <source>
        <dbReference type="ARBA" id="ARBA00023125"/>
    </source>
</evidence>
<protein>
    <submittedName>
        <fullName evidence="6">TetR/AcrR family transcriptional regulator</fullName>
    </submittedName>
</protein>
<reference evidence="6 7" key="1">
    <citation type="submission" date="2018-09" db="EMBL/GenBank/DDBJ databases">
        <authorList>
            <person name="Zhu H."/>
        </authorList>
    </citation>
    <scope>NUCLEOTIDE SEQUENCE [LARGE SCALE GENOMIC DNA]</scope>
    <source>
        <strain evidence="6 7">K1S02-61</strain>
    </source>
</reference>
<comment type="caution">
    <text evidence="6">The sequence shown here is derived from an EMBL/GenBank/DDBJ whole genome shotgun (WGS) entry which is preliminary data.</text>
</comment>
<dbReference type="InterPro" id="IPR050109">
    <property type="entry name" value="HTH-type_TetR-like_transc_reg"/>
</dbReference>
<dbReference type="EMBL" id="QYUP01000132">
    <property type="protein sequence ID" value="RJG14449.1"/>
    <property type="molecule type" value="Genomic_DNA"/>
</dbReference>
<dbReference type="Proteomes" id="UP000284006">
    <property type="component" value="Unassembled WGS sequence"/>
</dbReference>
<evidence type="ECO:0000256" key="3">
    <source>
        <dbReference type="ARBA" id="ARBA00023163"/>
    </source>
</evidence>